<evidence type="ECO:0000256" key="2">
    <source>
        <dbReference type="ARBA" id="ARBA00006339"/>
    </source>
</evidence>
<accession>A0A8J1XZU3</accession>
<dbReference type="GO" id="GO:0008146">
    <property type="term" value="F:sulfotransferase activity"/>
    <property type="evidence" value="ECO:0007669"/>
    <property type="project" value="InterPro"/>
</dbReference>
<comment type="caution">
    <text evidence="10">The sequence shown here is derived from an EMBL/GenBank/DDBJ whole genome shotgun (WGS) entry which is preliminary data.</text>
</comment>
<feature type="transmembrane region" description="Helical" evidence="9">
    <location>
        <begin position="12"/>
        <end position="34"/>
    </location>
</feature>
<keyword evidence="3 9" id="KW-0808">Transferase</keyword>
<dbReference type="PANTHER" id="PTHR12137">
    <property type="entry name" value="CARBOHYDRATE SULFOTRANSFERASE"/>
    <property type="match status" value="1"/>
</dbReference>
<evidence type="ECO:0000256" key="4">
    <source>
        <dbReference type="ARBA" id="ARBA00022692"/>
    </source>
</evidence>
<dbReference type="GO" id="GO:0016051">
    <property type="term" value="P:carbohydrate biosynthetic process"/>
    <property type="evidence" value="ECO:0007669"/>
    <property type="project" value="InterPro"/>
</dbReference>
<name>A0A8J1XZU3_OWEFU</name>
<comment type="similarity">
    <text evidence="2 9">Belongs to the sulfotransferase 2 family.</text>
</comment>
<keyword evidence="6 9" id="KW-0333">Golgi apparatus</keyword>
<evidence type="ECO:0000256" key="8">
    <source>
        <dbReference type="ARBA" id="ARBA00023180"/>
    </source>
</evidence>
<dbReference type="EMBL" id="CAIIXF020000001">
    <property type="protein sequence ID" value="CAH1773176.1"/>
    <property type="molecule type" value="Genomic_DNA"/>
</dbReference>
<keyword evidence="7 9" id="KW-0472">Membrane</keyword>
<keyword evidence="11" id="KW-1185">Reference proteome</keyword>
<keyword evidence="9" id="KW-0119">Carbohydrate metabolism</keyword>
<keyword evidence="4 9" id="KW-0812">Transmembrane</keyword>
<evidence type="ECO:0000256" key="3">
    <source>
        <dbReference type="ARBA" id="ARBA00022679"/>
    </source>
</evidence>
<evidence type="ECO:0000256" key="1">
    <source>
        <dbReference type="ARBA" id="ARBA00004323"/>
    </source>
</evidence>
<keyword evidence="9" id="KW-0735">Signal-anchor</keyword>
<evidence type="ECO:0000256" key="5">
    <source>
        <dbReference type="ARBA" id="ARBA00022989"/>
    </source>
</evidence>
<evidence type="ECO:0000313" key="10">
    <source>
        <dbReference type="EMBL" id="CAH1773176.1"/>
    </source>
</evidence>
<dbReference type="EC" id="2.8.2.-" evidence="9"/>
<reference evidence="10" key="1">
    <citation type="submission" date="2022-03" db="EMBL/GenBank/DDBJ databases">
        <authorList>
            <person name="Martin C."/>
        </authorList>
    </citation>
    <scope>NUCLEOTIDE SEQUENCE</scope>
</reference>
<dbReference type="Pfam" id="PF03567">
    <property type="entry name" value="Sulfotransfer_2"/>
    <property type="match status" value="1"/>
</dbReference>
<evidence type="ECO:0000256" key="7">
    <source>
        <dbReference type="ARBA" id="ARBA00023136"/>
    </source>
</evidence>
<sequence>MLNTTRAFCSIRILILCSIGVLIFQVFILHQIFFSKMNNPNGEKQRTGIDGRAGHFERVNIEPNKNNRQNKQVVVQPHGEILEERKRQVEKICDTLTKNALLNSSLDPKEYYGHIYVDPMKKILYCYTPKVASTHWREILTANFYNMPIEELTVNITGGDWKRWYKGHILTPLGKIAPNKRQYIIDTYYKFMFTRHPLDRFYSTWKNKFMETNDSYYREHFGSVILKKYRENATIKDLYEGEGVRFEEFIKFITFEGIRFRDEHWQSFFELCKPCQIHYDIIGNFETLSEDTNYVIEKTNLSKYQFPQVISKSTYNRQTLYENIYKPDLIQLYKRFRLDFDMFKYTMQLS</sequence>
<keyword evidence="8 9" id="KW-0325">Glycoprotein</keyword>
<dbReference type="PANTHER" id="PTHR12137:SF54">
    <property type="entry name" value="CARBOHYDRATE SULFOTRANSFERASE"/>
    <property type="match status" value="1"/>
</dbReference>
<evidence type="ECO:0000256" key="6">
    <source>
        <dbReference type="ARBA" id="ARBA00023034"/>
    </source>
</evidence>
<dbReference type="AlphaFoldDB" id="A0A8J1XZU3"/>
<dbReference type="Proteomes" id="UP000749559">
    <property type="component" value="Unassembled WGS sequence"/>
</dbReference>
<organism evidence="10 11">
    <name type="scientific">Owenia fusiformis</name>
    <name type="common">Polychaete worm</name>
    <dbReference type="NCBI Taxonomy" id="6347"/>
    <lineage>
        <taxon>Eukaryota</taxon>
        <taxon>Metazoa</taxon>
        <taxon>Spiralia</taxon>
        <taxon>Lophotrochozoa</taxon>
        <taxon>Annelida</taxon>
        <taxon>Polychaeta</taxon>
        <taxon>Sedentaria</taxon>
        <taxon>Canalipalpata</taxon>
        <taxon>Sabellida</taxon>
        <taxon>Oweniida</taxon>
        <taxon>Oweniidae</taxon>
        <taxon>Owenia</taxon>
    </lineage>
</organism>
<protein>
    <recommendedName>
        <fullName evidence="9">Carbohydrate sulfotransferase</fullName>
        <ecNumber evidence="9">2.8.2.-</ecNumber>
    </recommendedName>
</protein>
<gene>
    <name evidence="10" type="ORF">OFUS_LOCUS810</name>
</gene>
<dbReference type="InterPro" id="IPR018011">
    <property type="entry name" value="Carb_sulfotrans_8-10"/>
</dbReference>
<evidence type="ECO:0000313" key="11">
    <source>
        <dbReference type="Proteomes" id="UP000749559"/>
    </source>
</evidence>
<dbReference type="OrthoDB" id="2019940at2759"/>
<comment type="subcellular location">
    <subcellularLocation>
        <location evidence="1 9">Golgi apparatus membrane</location>
        <topology evidence="1 9">Single-pass type II membrane protein</topology>
    </subcellularLocation>
</comment>
<dbReference type="InterPro" id="IPR005331">
    <property type="entry name" value="Sulfotransferase"/>
</dbReference>
<dbReference type="GO" id="GO:0000139">
    <property type="term" value="C:Golgi membrane"/>
    <property type="evidence" value="ECO:0007669"/>
    <property type="project" value="UniProtKB-SubCell"/>
</dbReference>
<keyword evidence="5 9" id="KW-1133">Transmembrane helix</keyword>
<proteinExistence type="inferred from homology"/>
<evidence type="ECO:0000256" key="9">
    <source>
        <dbReference type="RuleBase" id="RU364020"/>
    </source>
</evidence>